<evidence type="ECO:0000256" key="2">
    <source>
        <dbReference type="ARBA" id="ARBA00007362"/>
    </source>
</evidence>
<dbReference type="InterPro" id="IPR000620">
    <property type="entry name" value="EamA_dom"/>
</dbReference>
<dbReference type="STRING" id="89093.SAMN04488558_1245"/>
<evidence type="ECO:0000256" key="6">
    <source>
        <dbReference type="ARBA" id="ARBA00023136"/>
    </source>
</evidence>
<sequence>MVLVPFIGWIVLRESLSKNALLGALVSLIGIGFTSFAGGVGELGFNFGDILSLIGAVFFGAHIFFTDFYGGKMSNWMVMLLQMGTAAILSWIATIFFGETHLTFTTESMMAILYIGVITTLVGYGIQTASQKYTTSGEAAVILSTEAFFGMLTAIVILGEPVLTNMIIGGILIFCGILVVELKPIKENLPK</sequence>
<keyword evidence="4 7" id="KW-0812">Transmembrane</keyword>
<keyword evidence="5 7" id="KW-1133">Transmembrane helix</keyword>
<feature type="domain" description="EamA" evidence="8">
    <location>
        <begin position="47"/>
        <end position="180"/>
    </location>
</feature>
<feature type="transmembrane region" description="Helical" evidence="7">
    <location>
        <begin position="76"/>
        <end position="97"/>
    </location>
</feature>
<comment type="similarity">
    <text evidence="2">Belongs to the EamA transporter family.</text>
</comment>
<evidence type="ECO:0000256" key="1">
    <source>
        <dbReference type="ARBA" id="ARBA00004651"/>
    </source>
</evidence>
<keyword evidence="6 7" id="KW-0472">Membrane</keyword>
<feature type="transmembrane region" description="Helical" evidence="7">
    <location>
        <begin position="139"/>
        <end position="157"/>
    </location>
</feature>
<feature type="transmembrane region" description="Helical" evidence="7">
    <location>
        <begin position="20"/>
        <end position="38"/>
    </location>
</feature>
<evidence type="ECO:0000256" key="7">
    <source>
        <dbReference type="SAM" id="Phobius"/>
    </source>
</evidence>
<accession>A0A1H9H3V8</accession>
<evidence type="ECO:0000313" key="9">
    <source>
        <dbReference type="EMBL" id="SEQ57025.1"/>
    </source>
</evidence>
<keyword evidence="3" id="KW-1003">Cell membrane</keyword>
<reference evidence="9 10" key="1">
    <citation type="submission" date="2016-10" db="EMBL/GenBank/DDBJ databases">
        <authorList>
            <person name="de Groot N.N."/>
        </authorList>
    </citation>
    <scope>NUCLEOTIDE SEQUENCE [LARGE SCALE GENOMIC DNA]</scope>
    <source>
        <strain evidence="9 10">DSM 15695</strain>
    </source>
</reference>
<dbReference type="InterPro" id="IPR051258">
    <property type="entry name" value="Diverse_Substrate_Transporter"/>
</dbReference>
<dbReference type="InterPro" id="IPR037185">
    <property type="entry name" value="EmrE-like"/>
</dbReference>
<keyword evidence="10" id="KW-1185">Reference proteome</keyword>
<feature type="transmembrane region" description="Helical" evidence="7">
    <location>
        <begin position="109"/>
        <end position="127"/>
    </location>
</feature>
<feature type="transmembrane region" description="Helical" evidence="7">
    <location>
        <begin position="163"/>
        <end position="182"/>
    </location>
</feature>
<dbReference type="SUPFAM" id="SSF103481">
    <property type="entry name" value="Multidrug resistance efflux transporter EmrE"/>
    <property type="match status" value="1"/>
</dbReference>
<dbReference type="Pfam" id="PF00892">
    <property type="entry name" value="EamA"/>
    <property type="match status" value="1"/>
</dbReference>
<dbReference type="PANTHER" id="PTHR42920">
    <property type="entry name" value="OS03G0707200 PROTEIN-RELATED"/>
    <property type="match status" value="1"/>
</dbReference>
<comment type="subcellular location">
    <subcellularLocation>
        <location evidence="1">Cell membrane</location>
        <topology evidence="1">Multi-pass membrane protein</topology>
    </subcellularLocation>
</comment>
<evidence type="ECO:0000256" key="4">
    <source>
        <dbReference type="ARBA" id="ARBA00022692"/>
    </source>
</evidence>
<evidence type="ECO:0000313" key="10">
    <source>
        <dbReference type="Proteomes" id="UP000198833"/>
    </source>
</evidence>
<dbReference type="PANTHER" id="PTHR42920:SF5">
    <property type="entry name" value="EAMA DOMAIN-CONTAINING PROTEIN"/>
    <property type="match status" value="1"/>
</dbReference>
<protein>
    <submittedName>
        <fullName evidence="9">EamA-like transporter family protein</fullName>
    </submittedName>
</protein>
<dbReference type="AlphaFoldDB" id="A0A1H9H3V8"/>
<evidence type="ECO:0000259" key="8">
    <source>
        <dbReference type="Pfam" id="PF00892"/>
    </source>
</evidence>
<dbReference type="Proteomes" id="UP000198833">
    <property type="component" value="Unassembled WGS sequence"/>
</dbReference>
<feature type="transmembrane region" description="Helical" evidence="7">
    <location>
        <begin position="50"/>
        <end position="69"/>
    </location>
</feature>
<gene>
    <name evidence="9" type="ORF">SAMN04488558_1245</name>
</gene>
<evidence type="ECO:0000256" key="3">
    <source>
        <dbReference type="ARBA" id="ARBA00022475"/>
    </source>
</evidence>
<proteinExistence type="inferred from homology"/>
<organism evidence="9 10">
    <name type="scientific">Ignavigranum ruoffiae</name>
    <dbReference type="NCBI Taxonomy" id="89093"/>
    <lineage>
        <taxon>Bacteria</taxon>
        <taxon>Bacillati</taxon>
        <taxon>Bacillota</taxon>
        <taxon>Bacilli</taxon>
        <taxon>Lactobacillales</taxon>
        <taxon>Aerococcaceae</taxon>
        <taxon>Ignavigranum</taxon>
    </lineage>
</organism>
<name>A0A1H9H3V8_9LACT</name>
<dbReference type="GO" id="GO:0005886">
    <property type="term" value="C:plasma membrane"/>
    <property type="evidence" value="ECO:0007669"/>
    <property type="project" value="UniProtKB-SubCell"/>
</dbReference>
<evidence type="ECO:0000256" key="5">
    <source>
        <dbReference type="ARBA" id="ARBA00022989"/>
    </source>
</evidence>
<dbReference type="EMBL" id="FOEN01000024">
    <property type="protein sequence ID" value="SEQ57025.1"/>
    <property type="molecule type" value="Genomic_DNA"/>
</dbReference>